<keyword evidence="3" id="KW-1185">Reference proteome</keyword>
<name>A0ABD0NHY4_CIRMR</name>
<evidence type="ECO:0000256" key="1">
    <source>
        <dbReference type="SAM" id="MobiDB-lite"/>
    </source>
</evidence>
<evidence type="ECO:0000313" key="2">
    <source>
        <dbReference type="EMBL" id="KAL0161304.1"/>
    </source>
</evidence>
<gene>
    <name evidence="2" type="ORF">M9458_045029</name>
</gene>
<protein>
    <submittedName>
        <fullName evidence="2">Uncharacterized protein</fullName>
    </submittedName>
</protein>
<feature type="compositionally biased region" description="Polar residues" evidence="1">
    <location>
        <begin position="1"/>
        <end position="10"/>
    </location>
</feature>
<accession>A0ABD0NHY4</accession>
<comment type="caution">
    <text evidence="2">The sequence shown here is derived from an EMBL/GenBank/DDBJ whole genome shotgun (WGS) entry which is preliminary data.</text>
</comment>
<feature type="non-terminal residue" evidence="2">
    <location>
        <position position="52"/>
    </location>
</feature>
<evidence type="ECO:0000313" key="3">
    <source>
        <dbReference type="Proteomes" id="UP001529510"/>
    </source>
</evidence>
<reference evidence="2 3" key="1">
    <citation type="submission" date="2024-05" db="EMBL/GenBank/DDBJ databases">
        <title>Genome sequencing and assembly of Indian major carp, Cirrhinus mrigala (Hamilton, 1822).</title>
        <authorList>
            <person name="Mohindra V."/>
            <person name="Chowdhury L.M."/>
            <person name="Lal K."/>
            <person name="Jena J.K."/>
        </authorList>
    </citation>
    <scope>NUCLEOTIDE SEQUENCE [LARGE SCALE GENOMIC DNA]</scope>
    <source>
        <strain evidence="2">CM1030</strain>
        <tissue evidence="2">Blood</tissue>
    </source>
</reference>
<proteinExistence type="predicted"/>
<sequence>SQKSGAQHAQNCRDDGGLPEKAPCTHPSHNLEQHCGSVDSFKFLGTNISQDL</sequence>
<dbReference type="AlphaFoldDB" id="A0ABD0NHY4"/>
<dbReference type="EMBL" id="JAMKFB020000022">
    <property type="protein sequence ID" value="KAL0161304.1"/>
    <property type="molecule type" value="Genomic_DNA"/>
</dbReference>
<organism evidence="2 3">
    <name type="scientific">Cirrhinus mrigala</name>
    <name type="common">Mrigala</name>
    <dbReference type="NCBI Taxonomy" id="683832"/>
    <lineage>
        <taxon>Eukaryota</taxon>
        <taxon>Metazoa</taxon>
        <taxon>Chordata</taxon>
        <taxon>Craniata</taxon>
        <taxon>Vertebrata</taxon>
        <taxon>Euteleostomi</taxon>
        <taxon>Actinopterygii</taxon>
        <taxon>Neopterygii</taxon>
        <taxon>Teleostei</taxon>
        <taxon>Ostariophysi</taxon>
        <taxon>Cypriniformes</taxon>
        <taxon>Cyprinidae</taxon>
        <taxon>Labeoninae</taxon>
        <taxon>Labeonini</taxon>
        <taxon>Cirrhinus</taxon>
    </lineage>
</organism>
<dbReference type="Proteomes" id="UP001529510">
    <property type="component" value="Unassembled WGS sequence"/>
</dbReference>
<feature type="region of interest" description="Disordered" evidence="1">
    <location>
        <begin position="1"/>
        <end position="29"/>
    </location>
</feature>
<feature type="non-terminal residue" evidence="2">
    <location>
        <position position="1"/>
    </location>
</feature>